<dbReference type="EMBL" id="QXFV01013480">
    <property type="protein sequence ID" value="KAE8950841.1"/>
    <property type="molecule type" value="Genomic_DNA"/>
</dbReference>
<feature type="non-terminal residue" evidence="3">
    <location>
        <position position="1"/>
    </location>
</feature>
<evidence type="ECO:0000313" key="4">
    <source>
        <dbReference type="Proteomes" id="UP000429607"/>
    </source>
</evidence>
<accession>A0A6A4ALM7</accession>
<name>A0A6A4ALM7_9STRA</name>
<feature type="compositionally biased region" description="Acidic residues" evidence="1">
    <location>
        <begin position="1"/>
        <end position="20"/>
    </location>
</feature>
<reference evidence="3 5" key="1">
    <citation type="submission" date="2018-08" db="EMBL/GenBank/DDBJ databases">
        <title>Genomic investigation of the strawberry pathogen Phytophthora fragariae indicates pathogenicity is determined by transcriptional variation in three key races.</title>
        <authorList>
            <person name="Adams T.M."/>
            <person name="Armitage A.D."/>
            <person name="Sobczyk M.K."/>
            <person name="Bates H.J."/>
            <person name="Dunwell J.M."/>
            <person name="Nellist C.F."/>
            <person name="Harrison R.J."/>
        </authorList>
    </citation>
    <scope>NUCLEOTIDE SEQUENCE [LARGE SCALE GENOMIC DNA]</scope>
    <source>
        <strain evidence="2 4">SCRP249</strain>
        <strain evidence="3 5">SCRP333</strain>
    </source>
</reference>
<feature type="region of interest" description="Disordered" evidence="1">
    <location>
        <begin position="1"/>
        <end position="50"/>
    </location>
</feature>
<evidence type="ECO:0000256" key="1">
    <source>
        <dbReference type="SAM" id="MobiDB-lite"/>
    </source>
</evidence>
<proteinExistence type="predicted"/>
<evidence type="ECO:0000313" key="3">
    <source>
        <dbReference type="EMBL" id="KAE9258776.1"/>
    </source>
</evidence>
<gene>
    <name evidence="2" type="ORF">PR001_g33985</name>
    <name evidence="3" type="ORF">PR003_g35071</name>
</gene>
<sequence>ETLFDGMEDLDMEEGEEEQDSSSSGRNEASVGTRRPREDDSDASISKRSLMPDLCLLRGVEATTTPLRLQL</sequence>
<dbReference type="AlphaFoldDB" id="A0A6A4ALM7"/>
<comment type="caution">
    <text evidence="3">The sequence shown here is derived from an EMBL/GenBank/DDBJ whole genome shotgun (WGS) entry which is preliminary data.</text>
</comment>
<organism evidence="3 5">
    <name type="scientific">Phytophthora rubi</name>
    <dbReference type="NCBI Taxonomy" id="129364"/>
    <lineage>
        <taxon>Eukaryota</taxon>
        <taxon>Sar</taxon>
        <taxon>Stramenopiles</taxon>
        <taxon>Oomycota</taxon>
        <taxon>Peronosporomycetes</taxon>
        <taxon>Peronosporales</taxon>
        <taxon>Peronosporaceae</taxon>
        <taxon>Phytophthora</taxon>
    </lineage>
</organism>
<keyword evidence="5" id="KW-1185">Reference proteome</keyword>
<dbReference type="EMBL" id="QXFT01013162">
    <property type="protein sequence ID" value="KAE9258776.1"/>
    <property type="molecule type" value="Genomic_DNA"/>
</dbReference>
<protein>
    <submittedName>
        <fullName evidence="3">Uncharacterized protein</fullName>
    </submittedName>
</protein>
<dbReference type="Proteomes" id="UP000434957">
    <property type="component" value="Unassembled WGS sequence"/>
</dbReference>
<dbReference type="Proteomes" id="UP000429607">
    <property type="component" value="Unassembled WGS sequence"/>
</dbReference>
<evidence type="ECO:0000313" key="5">
    <source>
        <dbReference type="Proteomes" id="UP000434957"/>
    </source>
</evidence>
<evidence type="ECO:0000313" key="2">
    <source>
        <dbReference type="EMBL" id="KAE8950841.1"/>
    </source>
</evidence>